<dbReference type="GO" id="GO:0016887">
    <property type="term" value="F:ATP hydrolysis activity"/>
    <property type="evidence" value="ECO:0007669"/>
    <property type="project" value="RHEA"/>
</dbReference>
<evidence type="ECO:0000256" key="7">
    <source>
        <dbReference type="ARBA" id="ARBA00023235"/>
    </source>
</evidence>
<dbReference type="InterPro" id="IPR014016">
    <property type="entry name" value="UvrD-like_ATP-bd"/>
</dbReference>
<comment type="catalytic activity">
    <reaction evidence="10">
        <text>ATP + H2O = ADP + phosphate + H(+)</text>
        <dbReference type="Rhea" id="RHEA:13065"/>
        <dbReference type="ChEBI" id="CHEBI:15377"/>
        <dbReference type="ChEBI" id="CHEBI:15378"/>
        <dbReference type="ChEBI" id="CHEBI:30616"/>
        <dbReference type="ChEBI" id="CHEBI:43474"/>
        <dbReference type="ChEBI" id="CHEBI:456216"/>
        <dbReference type="EC" id="5.6.2.4"/>
    </reaction>
</comment>
<dbReference type="EMBL" id="BFAV01000150">
    <property type="protein sequence ID" value="GBF34712.1"/>
    <property type="molecule type" value="Genomic_DNA"/>
</dbReference>
<dbReference type="PROSITE" id="PS51217">
    <property type="entry name" value="UVRD_HELICASE_CTER"/>
    <property type="match status" value="1"/>
</dbReference>
<feature type="binding site" evidence="11">
    <location>
        <begin position="499"/>
        <end position="506"/>
    </location>
    <ligand>
        <name>ATP</name>
        <dbReference type="ChEBI" id="CHEBI:30616"/>
    </ligand>
</feature>
<keyword evidence="2 11" id="KW-0547">Nucleotide-binding</keyword>
<keyword evidence="6" id="KW-0238">DNA-binding</keyword>
<evidence type="ECO:0000313" key="15">
    <source>
        <dbReference type="EMBL" id="GBF34712.1"/>
    </source>
</evidence>
<dbReference type="GO" id="GO:0003677">
    <property type="term" value="F:DNA binding"/>
    <property type="evidence" value="ECO:0007669"/>
    <property type="project" value="UniProtKB-KW"/>
</dbReference>
<evidence type="ECO:0000256" key="9">
    <source>
        <dbReference type="ARBA" id="ARBA00034808"/>
    </source>
</evidence>
<dbReference type="InterPro" id="IPR000212">
    <property type="entry name" value="DNA_helicase_UvrD/REP"/>
</dbReference>
<dbReference type="InterPro" id="IPR013986">
    <property type="entry name" value="DExx_box_DNA_helicase_dom_sf"/>
</dbReference>
<comment type="similarity">
    <text evidence="1">Belongs to the helicase family. UvrD subfamily.</text>
</comment>
<dbReference type="InterPro" id="IPR014017">
    <property type="entry name" value="DNA_helicase_UvrD-like_C"/>
</dbReference>
<evidence type="ECO:0000256" key="3">
    <source>
        <dbReference type="ARBA" id="ARBA00022801"/>
    </source>
</evidence>
<dbReference type="PANTHER" id="PTHR11070">
    <property type="entry name" value="UVRD / RECB / PCRA DNA HELICASE FAMILY MEMBER"/>
    <property type="match status" value="1"/>
</dbReference>
<dbReference type="EC" id="5.6.2.4" evidence="9"/>
<evidence type="ECO:0000256" key="8">
    <source>
        <dbReference type="ARBA" id="ARBA00034617"/>
    </source>
</evidence>
<dbReference type="PROSITE" id="PS51198">
    <property type="entry name" value="UVRD_HELICASE_ATP_BIND"/>
    <property type="match status" value="1"/>
</dbReference>
<feature type="compositionally biased region" description="Basic and acidic residues" evidence="12">
    <location>
        <begin position="434"/>
        <end position="447"/>
    </location>
</feature>
<evidence type="ECO:0000256" key="4">
    <source>
        <dbReference type="ARBA" id="ARBA00022806"/>
    </source>
</evidence>
<dbReference type="Gene3D" id="3.20.20.140">
    <property type="entry name" value="Metal-dependent hydrolases"/>
    <property type="match status" value="1"/>
</dbReference>
<feature type="region of interest" description="Disordered" evidence="12">
    <location>
        <begin position="434"/>
        <end position="457"/>
    </location>
</feature>
<keyword evidence="16" id="KW-1185">Reference proteome</keyword>
<keyword evidence="5 11" id="KW-0067">ATP-binding</keyword>
<feature type="domain" description="UvrD-like helicase ATP-binding" evidence="13">
    <location>
        <begin position="478"/>
        <end position="747"/>
    </location>
</feature>
<dbReference type="Pfam" id="PF13361">
    <property type="entry name" value="UvrD_C"/>
    <property type="match status" value="2"/>
</dbReference>
<organism evidence="15 16">
    <name type="scientific">Desulfocucumis palustris</name>
    <dbReference type="NCBI Taxonomy" id="1898651"/>
    <lineage>
        <taxon>Bacteria</taxon>
        <taxon>Bacillati</taxon>
        <taxon>Bacillota</taxon>
        <taxon>Clostridia</taxon>
        <taxon>Eubacteriales</taxon>
        <taxon>Desulfocucumaceae</taxon>
        <taxon>Desulfocucumis</taxon>
    </lineage>
</organism>
<protein>
    <recommendedName>
        <fullName evidence="9">DNA 3'-5' helicase</fullName>
        <ecNumber evidence="9">5.6.2.4</ecNumber>
    </recommendedName>
</protein>
<dbReference type="CDD" id="cd19067">
    <property type="entry name" value="PfuEndoQ-like"/>
    <property type="match status" value="1"/>
</dbReference>
<dbReference type="Pfam" id="PF00580">
    <property type="entry name" value="UvrD-helicase"/>
    <property type="match status" value="1"/>
</dbReference>
<keyword evidence="3 11" id="KW-0378">Hydrolase</keyword>
<gene>
    <name evidence="15" type="ORF">DCCM_3832</name>
</gene>
<dbReference type="GO" id="GO:0005524">
    <property type="term" value="F:ATP binding"/>
    <property type="evidence" value="ECO:0007669"/>
    <property type="project" value="UniProtKB-UniRule"/>
</dbReference>
<evidence type="ECO:0000256" key="6">
    <source>
        <dbReference type="ARBA" id="ARBA00023125"/>
    </source>
</evidence>
<dbReference type="CDD" id="cd17932">
    <property type="entry name" value="DEXQc_UvrD"/>
    <property type="match status" value="1"/>
</dbReference>
<keyword evidence="4 11" id="KW-0347">Helicase</keyword>
<proteinExistence type="inferred from homology"/>
<evidence type="ECO:0000256" key="10">
    <source>
        <dbReference type="ARBA" id="ARBA00048988"/>
    </source>
</evidence>
<dbReference type="PANTHER" id="PTHR11070:SF2">
    <property type="entry name" value="ATP-DEPENDENT DNA HELICASE SRS2"/>
    <property type="match status" value="1"/>
</dbReference>
<dbReference type="SUPFAM" id="SSF89550">
    <property type="entry name" value="PHP domain-like"/>
    <property type="match status" value="1"/>
</dbReference>
<evidence type="ECO:0000259" key="13">
    <source>
        <dbReference type="PROSITE" id="PS51198"/>
    </source>
</evidence>
<reference evidence="16" key="1">
    <citation type="submission" date="2018-02" db="EMBL/GenBank/DDBJ databases">
        <title>Genome sequence of Desulfocucumis palustris strain NAW-5.</title>
        <authorList>
            <person name="Watanabe M."/>
            <person name="Kojima H."/>
            <person name="Fukui M."/>
        </authorList>
    </citation>
    <scope>NUCLEOTIDE SEQUENCE [LARGE SCALE GENOMIC DNA]</scope>
    <source>
        <strain evidence="16">NAW-5</strain>
    </source>
</reference>
<evidence type="ECO:0000256" key="11">
    <source>
        <dbReference type="PROSITE-ProRule" id="PRU00560"/>
    </source>
</evidence>
<accession>A0A2L2XF04</accession>
<name>A0A2L2XF04_9FIRM</name>
<dbReference type="CDD" id="cd18807">
    <property type="entry name" value="SF1_C_UvrD"/>
    <property type="match status" value="1"/>
</dbReference>
<dbReference type="Proteomes" id="UP000239549">
    <property type="component" value="Unassembled WGS sequence"/>
</dbReference>
<dbReference type="RefSeq" id="WP_373855467.1">
    <property type="nucleotide sequence ID" value="NZ_BFAV01000150.1"/>
</dbReference>
<dbReference type="Gene3D" id="3.40.50.300">
    <property type="entry name" value="P-loop containing nucleotide triphosphate hydrolases"/>
    <property type="match status" value="2"/>
</dbReference>
<evidence type="ECO:0000256" key="2">
    <source>
        <dbReference type="ARBA" id="ARBA00022741"/>
    </source>
</evidence>
<evidence type="ECO:0000259" key="14">
    <source>
        <dbReference type="PROSITE" id="PS51217"/>
    </source>
</evidence>
<evidence type="ECO:0000256" key="5">
    <source>
        <dbReference type="ARBA" id="ARBA00022840"/>
    </source>
</evidence>
<dbReference type="GO" id="GO:0000725">
    <property type="term" value="P:recombinational repair"/>
    <property type="evidence" value="ECO:0007669"/>
    <property type="project" value="TreeGrafter"/>
</dbReference>
<sequence length="1115" mass="123935">MFVFIADFHIHSKYSRATSRECVPEILDLWARRKGLGLIGTGDFSHPAWRRELREKLIPSEEGLYTLKDDFRKEDDVMGAGFKPRFIVSGEISSIYKKNGKVRKVHNLLLLPSLEHAEALSHRLEAIGNLHSDGRPILGLDSRDLLEITLDVCADAIFIPAHIWTPHFSLFGAYSGFDDIRECFGDLTDYIHALETGLSSDPPMNWRLSALDRFTLVSNSDAHSPGNLGREANLFDTSLSYPHIALALQDRDAGGFYGTIEFFPEEGKYHYDGHRNCKVCLKPADTNTASGICPVCGGRLTVGVLHRVEALADRAEGFVSPAAKHFESLVPLHEVIAASTGLTAASVKVRRKYNELMRELGPEFFILRQAPLGDIELKAGPLVAEGIRRLRLGKVEIKPGYDGEYGKIKILDKSEIGLFSGQLCLFNEKKDKEQLMPKDAGDKKDPLGKAVPGPVLTDARPQEKDLKAAPRFSPEIPHGLNREQREAVCAAAPAVAVIAGPGTGKTKTLVSRVAHLVENCGVSPSGITAVTFTNKAAGEMRERLAKHFGNRRTVKAMNIGTFHSVCLQILSRQNGKENITVIDEYDALPMVGDILKSLGLKNSPRDVLRGISLIKSGAWPGEAKTDMPSGVYELYCAQLERYGVLDYDDILLNVLRPLERGDAGRMEDKSLRDSWSHLLVDEFQDINMVQYRLIREWSRNSASIFVIGDPDQSIYGFRGAEPRCFERFFKDFPCARQIRLIQNYRSTPEIIRCALSVISRKTAGGSEPALEAKRESGVKARLLEAEDEFGEARFVAREISRMVGGIDMLDAHSPSKKAGPKRPASGCQRGFSDIAVLYRTNRQSEILEQCLLKEGIPYVVAGRGEFLAEPQIRRAVAFFRFLLNPRALVSLRLCLKASVSCPAELVREIIESYAGSGKNAADLAGILEGLLPSHDSDSLRKFIELLRKYEPLVSGERPQKLIESWISDNALGELKCMELFLHTAVLHESMPSLLQNLLLGRESDVTRSGGRKYRRDAVSLMTLHGAKGLEFPAVFLCGVKDGMIPLKNSRDDNNPEEERRLFYVGLTRARDELILLTSRPRSPFLSDMSEECLVTEDALARRQAPAVEQFRLFDV</sequence>
<dbReference type="InterPro" id="IPR027417">
    <property type="entry name" value="P-loop_NTPase"/>
</dbReference>
<evidence type="ECO:0000313" key="16">
    <source>
        <dbReference type="Proteomes" id="UP000239549"/>
    </source>
</evidence>
<dbReference type="SUPFAM" id="SSF52540">
    <property type="entry name" value="P-loop containing nucleoside triphosphate hydrolases"/>
    <property type="match status" value="1"/>
</dbReference>
<comment type="caution">
    <text evidence="15">The sequence shown here is derived from an EMBL/GenBank/DDBJ whole genome shotgun (WGS) entry which is preliminary data.</text>
</comment>
<feature type="domain" description="UvrD-like helicase C-terminal" evidence="14">
    <location>
        <begin position="749"/>
        <end position="1028"/>
    </location>
</feature>
<evidence type="ECO:0000256" key="1">
    <source>
        <dbReference type="ARBA" id="ARBA00009922"/>
    </source>
</evidence>
<keyword evidence="7" id="KW-0413">Isomerase</keyword>
<dbReference type="Gene3D" id="1.10.486.10">
    <property type="entry name" value="PCRA, domain 4"/>
    <property type="match status" value="1"/>
</dbReference>
<dbReference type="InterPro" id="IPR016195">
    <property type="entry name" value="Pol/histidinol_Pase-like"/>
</dbReference>
<comment type="catalytic activity">
    <reaction evidence="8">
        <text>Couples ATP hydrolysis with the unwinding of duplex DNA by translocating in the 3'-5' direction.</text>
        <dbReference type="EC" id="5.6.2.4"/>
    </reaction>
</comment>
<evidence type="ECO:0000256" key="12">
    <source>
        <dbReference type="SAM" id="MobiDB-lite"/>
    </source>
</evidence>
<dbReference type="Gene3D" id="1.10.10.160">
    <property type="match status" value="1"/>
</dbReference>
<dbReference type="GO" id="GO:0043138">
    <property type="term" value="F:3'-5' DNA helicase activity"/>
    <property type="evidence" value="ECO:0007669"/>
    <property type="project" value="UniProtKB-EC"/>
</dbReference>
<dbReference type="AlphaFoldDB" id="A0A2L2XF04"/>